<keyword evidence="2 4" id="KW-0732">Signal</keyword>
<evidence type="ECO:0000256" key="4">
    <source>
        <dbReference type="SAM" id="SignalP"/>
    </source>
</evidence>
<evidence type="ECO:0000259" key="5">
    <source>
        <dbReference type="Pfam" id="PF13458"/>
    </source>
</evidence>
<dbReference type="Gene3D" id="3.40.50.2300">
    <property type="match status" value="2"/>
</dbReference>
<comment type="similarity">
    <text evidence="1">Belongs to the leucine-binding protein family.</text>
</comment>
<name>A0ABW6ZKU7_9HYPH</name>
<dbReference type="Proteomes" id="UP001604043">
    <property type="component" value="Unassembled WGS sequence"/>
</dbReference>
<comment type="caution">
    <text evidence="6">The sequence shown here is derived from an EMBL/GenBank/DDBJ whole genome shotgun (WGS) entry which is preliminary data.</text>
</comment>
<dbReference type="CDD" id="cd06327">
    <property type="entry name" value="PBP1_SBP-like"/>
    <property type="match status" value="1"/>
</dbReference>
<keyword evidence="3" id="KW-0029">Amino-acid transport</keyword>
<organism evidence="6 7">
    <name type="scientific">Xanthobacter aminoxidans</name>
    <dbReference type="NCBI Taxonomy" id="186280"/>
    <lineage>
        <taxon>Bacteria</taxon>
        <taxon>Pseudomonadati</taxon>
        <taxon>Pseudomonadota</taxon>
        <taxon>Alphaproteobacteria</taxon>
        <taxon>Hyphomicrobiales</taxon>
        <taxon>Xanthobacteraceae</taxon>
        <taxon>Xanthobacter</taxon>
    </lineage>
</organism>
<protein>
    <submittedName>
        <fullName evidence="6">ABC transporter substrate-binding protein</fullName>
    </submittedName>
</protein>
<dbReference type="InterPro" id="IPR051010">
    <property type="entry name" value="BCAA_transport"/>
</dbReference>
<dbReference type="SUPFAM" id="SSF53822">
    <property type="entry name" value="Periplasmic binding protein-like I"/>
    <property type="match status" value="1"/>
</dbReference>
<feature type="domain" description="Leucine-binding protein" evidence="5">
    <location>
        <begin position="42"/>
        <end position="381"/>
    </location>
</feature>
<feature type="chain" id="PRO_5047463689" evidence="4">
    <location>
        <begin position="28"/>
        <end position="417"/>
    </location>
</feature>
<dbReference type="PANTHER" id="PTHR30483:SF6">
    <property type="entry name" value="PERIPLASMIC BINDING PROTEIN OF ABC TRANSPORTER FOR NATURAL AMINO ACIDS"/>
    <property type="match status" value="1"/>
</dbReference>
<reference evidence="6 7" key="1">
    <citation type="submission" date="2024-02" db="EMBL/GenBank/DDBJ databases">
        <title>Expansion and revision of Xanthobacter and proposal of Roseixanthobacter gen. nov.</title>
        <authorList>
            <person name="Soltysiak M.P.M."/>
            <person name="Jalihal A."/>
            <person name="Ory A."/>
            <person name="Chrisophersen C."/>
            <person name="Lee A.D."/>
            <person name="Boulton J."/>
            <person name="Springer M."/>
        </authorList>
    </citation>
    <scope>NUCLEOTIDE SEQUENCE [LARGE SCALE GENOMIC DNA]</scope>
    <source>
        <strain evidence="6 7">CB5</strain>
    </source>
</reference>
<evidence type="ECO:0000256" key="1">
    <source>
        <dbReference type="ARBA" id="ARBA00010062"/>
    </source>
</evidence>
<sequence length="417" mass="43126">MPKKTERSGTTARSGTLRAALASTALAALVCAAFAGGASAESVKVGVLNDQAGVQADFAGAGSVVAAKMAIADFGGKVAGMPIELVAADHQNKADIGVNVTRQWFDTDGVDAVLDVPNSAVALGVSGIARQKNKVAIISGGGTSDLTGKDCSPNTVHWTYDTWAQANTVGTAVTKAGGNTWYFISVDYAFGHALERDAGEAIKAAGGKILGTVRHPLGTSDLSSFLLQGQASGAKVIGLGSAGADTINAVKQASEFGIVKAGQKLVAMLMVLNDISALGLETAQGLFLSEAFYWDLNDQTRSFAKRFAEANGGRYPNMVHAGVYAGLLHYLKAVEKVGSAKDGAKVVEAMKAIPTDDPLFGKGAVRPDGRAIHDMYLFEVKSPAESKGPYDFYKLIATVPADKAFRPIAAGNCPLVK</sequence>
<dbReference type="EMBL" id="JBAFUR010000006">
    <property type="protein sequence ID" value="MFG1254440.1"/>
    <property type="molecule type" value="Genomic_DNA"/>
</dbReference>
<dbReference type="Pfam" id="PF13458">
    <property type="entry name" value="Peripla_BP_6"/>
    <property type="match status" value="1"/>
</dbReference>
<dbReference type="RefSeq" id="WP_394007349.1">
    <property type="nucleotide sequence ID" value="NZ_JBAFUR010000006.1"/>
</dbReference>
<keyword evidence="7" id="KW-1185">Reference proteome</keyword>
<feature type="signal peptide" evidence="4">
    <location>
        <begin position="1"/>
        <end position="27"/>
    </location>
</feature>
<keyword evidence="3" id="KW-0813">Transport</keyword>
<evidence type="ECO:0000256" key="2">
    <source>
        <dbReference type="ARBA" id="ARBA00022729"/>
    </source>
</evidence>
<evidence type="ECO:0000313" key="6">
    <source>
        <dbReference type="EMBL" id="MFG1254440.1"/>
    </source>
</evidence>
<accession>A0ABW6ZKU7</accession>
<proteinExistence type="inferred from homology"/>
<dbReference type="InterPro" id="IPR028082">
    <property type="entry name" value="Peripla_BP_I"/>
</dbReference>
<dbReference type="InterPro" id="IPR028081">
    <property type="entry name" value="Leu-bd"/>
</dbReference>
<gene>
    <name evidence="6" type="ORF">V5F30_19660</name>
</gene>
<evidence type="ECO:0000313" key="7">
    <source>
        <dbReference type="Proteomes" id="UP001604043"/>
    </source>
</evidence>
<dbReference type="PANTHER" id="PTHR30483">
    <property type="entry name" value="LEUCINE-SPECIFIC-BINDING PROTEIN"/>
    <property type="match status" value="1"/>
</dbReference>
<evidence type="ECO:0000256" key="3">
    <source>
        <dbReference type="ARBA" id="ARBA00022970"/>
    </source>
</evidence>